<organism evidence="1 2">
    <name type="scientific">Ascochyta lentis</name>
    <dbReference type="NCBI Taxonomy" id="205686"/>
    <lineage>
        <taxon>Eukaryota</taxon>
        <taxon>Fungi</taxon>
        <taxon>Dikarya</taxon>
        <taxon>Ascomycota</taxon>
        <taxon>Pezizomycotina</taxon>
        <taxon>Dothideomycetes</taxon>
        <taxon>Pleosporomycetidae</taxon>
        <taxon>Pleosporales</taxon>
        <taxon>Pleosporineae</taxon>
        <taxon>Didymellaceae</taxon>
        <taxon>Ascochyta</taxon>
    </lineage>
</organism>
<dbReference type="EMBL" id="RZGK01000006">
    <property type="protein sequence ID" value="KAF9698349.1"/>
    <property type="molecule type" value="Genomic_DNA"/>
</dbReference>
<dbReference type="OrthoDB" id="275936at2759"/>
<evidence type="ECO:0000313" key="2">
    <source>
        <dbReference type="Proteomes" id="UP000651452"/>
    </source>
</evidence>
<dbReference type="GO" id="GO:0005739">
    <property type="term" value="C:mitochondrion"/>
    <property type="evidence" value="ECO:0007669"/>
    <property type="project" value="TreeGrafter"/>
</dbReference>
<reference evidence="1" key="1">
    <citation type="submission" date="2018-12" db="EMBL/GenBank/DDBJ databases">
        <authorList>
            <person name="Syme R.A."/>
            <person name="Farfan-Caceres L."/>
            <person name="Lichtenzveig J."/>
        </authorList>
    </citation>
    <scope>NUCLEOTIDE SEQUENCE</scope>
    <source>
        <strain evidence="1">Al4</strain>
    </source>
</reference>
<comment type="caution">
    <text evidence="1">The sequence shown here is derived from an EMBL/GenBank/DDBJ whole genome shotgun (WGS) entry which is preliminary data.</text>
</comment>
<sequence length="300" mass="32618">MSSMTQQLAPERPKFGWGSWRESTLPGQLAGDLGAAAVSATLISPVLTAIDRAVVENAARPGQNPLGQALKTNILCSFRHPKRFFGTKPFFIIWTLYAATYTTANTVETTVRQLTQKADELLVQSVTFLSTITVNVPLGVWKDVSFVQMFGRPSAPIAAQTEGAKVKPPPVQRPRFPRTVAATFLVRDAITIFGAVNLPPMIASSLPEDTFTNPMLKMATMQLLVPVFSQVFATPIHLLGLDMYSHPNSTARMSRIGQNLGATTLVRCARIIPAFGVGLIANTGLRDYFHEKAGYVKETA</sequence>
<protein>
    <submittedName>
        <fullName evidence="1">Uncharacterized protein</fullName>
    </submittedName>
</protein>
<gene>
    <name evidence="1" type="ORF">EKO04_003784</name>
</gene>
<evidence type="ECO:0000313" key="1">
    <source>
        <dbReference type="EMBL" id="KAF9698349.1"/>
    </source>
</evidence>
<reference evidence="1" key="2">
    <citation type="submission" date="2020-09" db="EMBL/GenBank/DDBJ databases">
        <title>Reference genome assembly for Australian Ascochyta lentis isolate Al4.</title>
        <authorList>
            <person name="Lee R.C."/>
            <person name="Farfan-Caceres L.M."/>
            <person name="Debler J.W."/>
            <person name="Williams A.H."/>
            <person name="Henares B.M."/>
        </authorList>
    </citation>
    <scope>NUCLEOTIDE SEQUENCE</scope>
    <source>
        <strain evidence="1">Al4</strain>
    </source>
</reference>
<dbReference type="PANTHER" id="PTHR37845:SF1">
    <property type="entry name" value="SEQUENCE ORPHAN"/>
    <property type="match status" value="1"/>
</dbReference>
<dbReference type="Proteomes" id="UP000651452">
    <property type="component" value="Unassembled WGS sequence"/>
</dbReference>
<keyword evidence="2" id="KW-1185">Reference proteome</keyword>
<dbReference type="AlphaFoldDB" id="A0A8H7MJ38"/>
<proteinExistence type="predicted"/>
<dbReference type="InterPro" id="IPR038781">
    <property type="entry name" value="C365.16-ike"/>
</dbReference>
<name>A0A8H7MJ38_9PLEO</name>
<dbReference type="PANTHER" id="PTHR37845">
    <property type="entry name" value="SEQUENCE ORPHAN"/>
    <property type="match status" value="1"/>
</dbReference>
<accession>A0A8H7MJ38</accession>